<name>A0A4Z2CAR8_9TELE</name>
<sequence length="181" mass="20109">MKGQTGNARPRYVHLVGVAQPVGAAGSSQQPPSPEFLSLTVALWRTQVSFADMVDYHAANNQASGGGPQTYMEQENDWDRDLLLDPAWEKQQRKTFTAWCNSHLRKAGTQIENIEEDFRDGLKLMLLLEVISGKILSKTVKLGSKRGASTCWVVQPGCKSGARGEYAQAKLPVRLRTVFRY</sequence>
<dbReference type="Proteomes" id="UP000516260">
    <property type="component" value="Chromosome 11"/>
</dbReference>
<evidence type="ECO:0000313" key="5">
    <source>
        <dbReference type="Proteomes" id="UP000516260"/>
    </source>
</evidence>
<dbReference type="AlphaFoldDB" id="A0A4Z2CAR8"/>
<dbReference type="PROSITE" id="PS00019">
    <property type="entry name" value="ACTININ_1"/>
    <property type="match status" value="1"/>
</dbReference>
<keyword evidence="5" id="KW-1185">Reference proteome</keyword>
<feature type="domain" description="Calponin-homology (CH)" evidence="3">
    <location>
        <begin position="90"/>
        <end position="181"/>
    </location>
</feature>
<dbReference type="PANTHER" id="PTHR11915">
    <property type="entry name" value="SPECTRIN/FILAMIN RELATED CYTOSKELETAL PROTEIN"/>
    <property type="match status" value="1"/>
</dbReference>
<dbReference type="EMBL" id="SWLE01000003">
    <property type="protein sequence ID" value="TNN01241.1"/>
    <property type="molecule type" value="Genomic_DNA"/>
</dbReference>
<evidence type="ECO:0000256" key="2">
    <source>
        <dbReference type="ARBA" id="ARBA00023203"/>
    </source>
</evidence>
<dbReference type="InterPro" id="IPR001589">
    <property type="entry name" value="Actinin_actin-bd_CS"/>
</dbReference>
<proteinExistence type="predicted"/>
<accession>A0A4Z2CAR8</accession>
<evidence type="ECO:0000256" key="1">
    <source>
        <dbReference type="ARBA" id="ARBA00022737"/>
    </source>
</evidence>
<keyword evidence="2" id="KW-0009">Actin-binding</keyword>
<organism evidence="4 5">
    <name type="scientific">Takifugu bimaculatus</name>
    <dbReference type="NCBI Taxonomy" id="433685"/>
    <lineage>
        <taxon>Eukaryota</taxon>
        <taxon>Metazoa</taxon>
        <taxon>Chordata</taxon>
        <taxon>Craniata</taxon>
        <taxon>Vertebrata</taxon>
        <taxon>Euteleostomi</taxon>
        <taxon>Actinopterygii</taxon>
        <taxon>Neopterygii</taxon>
        <taxon>Teleostei</taxon>
        <taxon>Neoteleostei</taxon>
        <taxon>Acanthomorphata</taxon>
        <taxon>Eupercaria</taxon>
        <taxon>Tetraodontiformes</taxon>
        <taxon>Tetradontoidea</taxon>
        <taxon>Tetraodontidae</taxon>
        <taxon>Takifugu</taxon>
    </lineage>
</organism>
<dbReference type="SUPFAM" id="SSF47576">
    <property type="entry name" value="Calponin-homology domain, CH-domain"/>
    <property type="match status" value="1"/>
</dbReference>
<dbReference type="InterPro" id="IPR001715">
    <property type="entry name" value="CH_dom"/>
</dbReference>
<evidence type="ECO:0000313" key="4">
    <source>
        <dbReference type="EMBL" id="TNN01241.1"/>
    </source>
</evidence>
<dbReference type="InterPro" id="IPR036872">
    <property type="entry name" value="CH_dom_sf"/>
</dbReference>
<reference evidence="4 5" key="1">
    <citation type="submission" date="2019-04" db="EMBL/GenBank/DDBJ databases">
        <title>The sequence and de novo assembly of Takifugu bimaculatus genome using PacBio and Hi-C technologies.</title>
        <authorList>
            <person name="Xu P."/>
            <person name="Liu B."/>
            <person name="Zhou Z."/>
        </authorList>
    </citation>
    <scope>NUCLEOTIDE SEQUENCE [LARGE SCALE GENOMIC DNA]</scope>
    <source>
        <strain evidence="4">TB-2018</strain>
        <tissue evidence="4">Muscle</tissue>
    </source>
</reference>
<protein>
    <recommendedName>
        <fullName evidence="3">Calponin-homology (CH) domain-containing protein</fullName>
    </recommendedName>
</protein>
<dbReference type="PROSITE" id="PS50021">
    <property type="entry name" value="CH"/>
    <property type="match status" value="1"/>
</dbReference>
<dbReference type="Gene3D" id="1.10.418.10">
    <property type="entry name" value="Calponin-like domain"/>
    <property type="match status" value="1"/>
</dbReference>
<dbReference type="Pfam" id="PF00307">
    <property type="entry name" value="CH"/>
    <property type="match status" value="1"/>
</dbReference>
<keyword evidence="1" id="KW-0677">Repeat</keyword>
<comment type="caution">
    <text evidence="4">The sequence shown here is derived from an EMBL/GenBank/DDBJ whole genome shotgun (WGS) entry which is preliminary data.</text>
</comment>
<dbReference type="GO" id="GO:0003779">
    <property type="term" value="F:actin binding"/>
    <property type="evidence" value="ECO:0007669"/>
    <property type="project" value="UniProtKB-KW"/>
</dbReference>
<evidence type="ECO:0000259" key="3">
    <source>
        <dbReference type="PROSITE" id="PS50021"/>
    </source>
</evidence>
<gene>
    <name evidence="4" type="ORF">fugu_010623</name>
</gene>